<protein>
    <submittedName>
        <fullName evidence="2">Uncharacterized protein</fullName>
    </submittedName>
</protein>
<proteinExistence type="evidence at transcript level"/>
<accession>C0PDU4</accession>
<feature type="compositionally biased region" description="Basic residues" evidence="1">
    <location>
        <begin position="1"/>
        <end position="10"/>
    </location>
</feature>
<dbReference type="RefSeq" id="XP_035823152.1">
    <property type="nucleotide sequence ID" value="XM_035967259.1"/>
</dbReference>
<dbReference type="RefSeq" id="XP_035823158.1">
    <property type="nucleotide sequence ID" value="XM_035967265.1"/>
</dbReference>
<dbReference type="EMBL" id="BT066463">
    <property type="protein sequence ID" value="ACN33360.1"/>
    <property type="molecule type" value="mRNA"/>
</dbReference>
<reference evidence="2" key="1">
    <citation type="journal article" date="2009" name="PLoS Genet.">
        <title>Sequencing, mapping, and analysis of 27,455 maize full-length cDNAs.</title>
        <authorList>
            <person name="Soderlund C."/>
            <person name="Descour A."/>
            <person name="Kudrna D."/>
            <person name="Bomhoff M."/>
            <person name="Boyd L."/>
            <person name="Currie J."/>
            <person name="Angelova A."/>
            <person name="Collura K."/>
            <person name="Wissotski M."/>
            <person name="Ashley E."/>
            <person name="Morrow D."/>
            <person name="Fernandes J."/>
            <person name="Walbot V."/>
            <person name="Yu Y."/>
        </authorList>
    </citation>
    <scope>NUCLEOTIDE SEQUENCE</scope>
    <source>
        <strain evidence="2">B73</strain>
    </source>
</reference>
<evidence type="ECO:0000313" key="2">
    <source>
        <dbReference type="EMBL" id="ACN33360.1"/>
    </source>
</evidence>
<dbReference type="RefSeq" id="XP_035823153.1">
    <property type="nucleotide sequence ID" value="XM_035967260.1"/>
</dbReference>
<feature type="region of interest" description="Disordered" evidence="1">
    <location>
        <begin position="1"/>
        <end position="109"/>
    </location>
</feature>
<dbReference type="GeneID" id="103653199"/>
<sequence length="206" mass="23091">MPRTTPHQRRPSSPNAAESPPTAPFLPRLSRCRAAFNAGSRPMATNDALPSPAARMRLPHQRQRRPSSPTCYMLRAAEIPRGSPTNGALPSPGCRGAARPSTPDLAPWPPTTPFLPRLPRCDHCRSPRRWCRCTYDLLLPPPRLSMRTPPTCSTWHRRLHISHLPHGVSTSSLAEHPLVLGHERRRAELPFVRFVARWKRCGGARQ</sequence>
<dbReference type="KEGG" id="zma:103653199"/>
<dbReference type="RefSeq" id="XP_035823157.1">
    <property type="nucleotide sequence ID" value="XM_035967264.1"/>
</dbReference>
<dbReference type="RefSeq" id="XP_035823156.1">
    <property type="nucleotide sequence ID" value="XM_035967263.1"/>
</dbReference>
<dbReference type="RefSeq" id="XP_035823160.1">
    <property type="nucleotide sequence ID" value="XM_035967267.1"/>
</dbReference>
<evidence type="ECO:0000256" key="1">
    <source>
        <dbReference type="SAM" id="MobiDB-lite"/>
    </source>
</evidence>
<organism evidence="2">
    <name type="scientific">Zea mays</name>
    <name type="common">Maize</name>
    <dbReference type="NCBI Taxonomy" id="4577"/>
    <lineage>
        <taxon>Eukaryota</taxon>
        <taxon>Viridiplantae</taxon>
        <taxon>Streptophyta</taxon>
        <taxon>Embryophyta</taxon>
        <taxon>Tracheophyta</taxon>
        <taxon>Spermatophyta</taxon>
        <taxon>Magnoliopsida</taxon>
        <taxon>Liliopsida</taxon>
        <taxon>Poales</taxon>
        <taxon>Poaceae</taxon>
        <taxon>PACMAD clade</taxon>
        <taxon>Panicoideae</taxon>
        <taxon>Andropogonodae</taxon>
        <taxon>Andropogoneae</taxon>
        <taxon>Tripsacinae</taxon>
        <taxon>Zea</taxon>
    </lineage>
</organism>
<dbReference type="RefSeq" id="XP_035823159.1">
    <property type="nucleotide sequence ID" value="XM_035967266.1"/>
</dbReference>
<dbReference type="RefSeq" id="XP_035823155.1">
    <property type="nucleotide sequence ID" value="XM_035967262.1"/>
</dbReference>
<name>C0PDU4_MAIZE</name>
<dbReference type="RefSeq" id="XP_023158111.1">
    <property type="nucleotide sequence ID" value="XM_023302343.2"/>
</dbReference>
<dbReference type="RefSeq" id="XP_023158110.1">
    <property type="nucleotide sequence ID" value="XM_023302342.2"/>
</dbReference>
<dbReference type="AlphaFoldDB" id="C0PDU4"/>
<dbReference type="RefSeq" id="XP_035823154.1">
    <property type="nucleotide sequence ID" value="XM_035967261.1"/>
</dbReference>